<name>A0ABS6XVQ6_9FLAO</name>
<protein>
    <recommendedName>
        <fullName evidence="4">Lipoprotein</fullName>
    </recommendedName>
</protein>
<gene>
    <name evidence="2" type="ORF">KZH69_05630</name>
</gene>
<dbReference type="RefSeq" id="WP_219316472.1">
    <property type="nucleotide sequence ID" value="NZ_JAHWYN010000004.1"/>
</dbReference>
<dbReference type="PROSITE" id="PS51257">
    <property type="entry name" value="PROKAR_LIPOPROTEIN"/>
    <property type="match status" value="1"/>
</dbReference>
<accession>A0ABS6XVQ6</accession>
<sequence length="79" mass="9168">MKKVIFLMSFLLVIVSCFSQKSQLKEIDSLKVLLNKTTVDTTKIDLLNRLSTAYYYIDSKKSLQYAKSIYSLSKKNKLH</sequence>
<evidence type="ECO:0000256" key="1">
    <source>
        <dbReference type="SAM" id="SignalP"/>
    </source>
</evidence>
<keyword evidence="3" id="KW-1185">Reference proteome</keyword>
<dbReference type="Proteomes" id="UP000812031">
    <property type="component" value="Unassembled WGS sequence"/>
</dbReference>
<keyword evidence="1" id="KW-0732">Signal</keyword>
<evidence type="ECO:0008006" key="4">
    <source>
        <dbReference type="Google" id="ProtNLM"/>
    </source>
</evidence>
<dbReference type="EMBL" id="JAHWYN010000004">
    <property type="protein sequence ID" value="MBW4359959.1"/>
    <property type="molecule type" value="Genomic_DNA"/>
</dbReference>
<evidence type="ECO:0000313" key="2">
    <source>
        <dbReference type="EMBL" id="MBW4359959.1"/>
    </source>
</evidence>
<reference evidence="2 3" key="1">
    <citation type="submission" date="2021-07" db="EMBL/GenBank/DDBJ databases">
        <title>Flavobacterium sp. nov. isolated from sediment on the Taihu Lake.</title>
        <authorList>
            <person name="Qu J.-H."/>
        </authorList>
    </citation>
    <scope>NUCLEOTIDE SEQUENCE [LARGE SCALE GENOMIC DNA]</scope>
    <source>
        <strain evidence="2 3">NAS39</strain>
    </source>
</reference>
<comment type="caution">
    <text evidence="2">The sequence shown here is derived from an EMBL/GenBank/DDBJ whole genome shotgun (WGS) entry which is preliminary data.</text>
</comment>
<proteinExistence type="predicted"/>
<feature type="signal peptide" evidence="1">
    <location>
        <begin position="1"/>
        <end position="21"/>
    </location>
</feature>
<organism evidence="2 3">
    <name type="scientific">Flavobacterium taihuense</name>
    <dbReference type="NCBI Taxonomy" id="2857508"/>
    <lineage>
        <taxon>Bacteria</taxon>
        <taxon>Pseudomonadati</taxon>
        <taxon>Bacteroidota</taxon>
        <taxon>Flavobacteriia</taxon>
        <taxon>Flavobacteriales</taxon>
        <taxon>Flavobacteriaceae</taxon>
        <taxon>Flavobacterium</taxon>
    </lineage>
</organism>
<feature type="chain" id="PRO_5045403827" description="Lipoprotein" evidence="1">
    <location>
        <begin position="22"/>
        <end position="79"/>
    </location>
</feature>
<evidence type="ECO:0000313" key="3">
    <source>
        <dbReference type="Proteomes" id="UP000812031"/>
    </source>
</evidence>